<organism evidence="1 2">
    <name type="scientific">Alkalimonas amylolytica</name>
    <dbReference type="NCBI Taxonomy" id="152573"/>
    <lineage>
        <taxon>Bacteria</taxon>
        <taxon>Pseudomonadati</taxon>
        <taxon>Pseudomonadota</taxon>
        <taxon>Gammaproteobacteria</taxon>
        <taxon>Alkalimonas</taxon>
    </lineage>
</organism>
<dbReference type="STRING" id="152573.SAMN04488051_101646"/>
<keyword evidence="2" id="KW-1185">Reference proteome</keyword>
<name>A0A1H3YDR1_ALKAM</name>
<dbReference type="OrthoDB" id="6386669at2"/>
<evidence type="ECO:0000313" key="1">
    <source>
        <dbReference type="EMBL" id="SEA09735.1"/>
    </source>
</evidence>
<gene>
    <name evidence="1" type="ORF">SAMN04488051_101646</name>
</gene>
<accession>A0A1H3YDR1</accession>
<dbReference type="EMBL" id="FNRM01000001">
    <property type="protein sequence ID" value="SEA09735.1"/>
    <property type="molecule type" value="Genomic_DNA"/>
</dbReference>
<dbReference type="AlphaFoldDB" id="A0A1H3YDR1"/>
<evidence type="ECO:0000313" key="2">
    <source>
        <dbReference type="Proteomes" id="UP000198773"/>
    </source>
</evidence>
<dbReference type="RefSeq" id="WP_091339311.1">
    <property type="nucleotide sequence ID" value="NZ_FNRM01000001.1"/>
</dbReference>
<proteinExistence type="predicted"/>
<reference evidence="1 2" key="1">
    <citation type="submission" date="2016-10" db="EMBL/GenBank/DDBJ databases">
        <authorList>
            <person name="de Groot N.N."/>
        </authorList>
    </citation>
    <scope>NUCLEOTIDE SEQUENCE [LARGE SCALE GENOMIC DNA]</scope>
    <source>
        <strain evidence="1 2">CGMCC 1.3430</strain>
    </source>
</reference>
<dbReference type="Proteomes" id="UP000198773">
    <property type="component" value="Unassembled WGS sequence"/>
</dbReference>
<sequence length="361" mass="40543">MKKHYLLVAAIIGTVIVVLTLLYGRFAANGHGHIQPEQVLSNQAKSELGVNSSSSNALPDYVNDNAASKSTLQMHDTVSNGPDKMAYDDNWCIAVTDLNQQDIAYFQQELEDWNIARGRIIPAIHDGMGGMHLPDSSQYIAPYMEASYDAVWQQIKDDNEFAMVAALYRQDFDVESQRQIALRLVVKGHTSTALSHLVRIELVNAKTMYERASQVNKDAEQHLYQAMAYTVYGIKHSDLDAALSYLIIVSSADFPLELKPRYALGKNNRLNEFSDELEAYITKIRAQENLMLTTSGQQPKAVQHDFERRLARLHLEFGSELNDLKGVLPDTASTLLEGSECVQRQVTFFGDLERRARSSIK</sequence>
<protein>
    <submittedName>
        <fullName evidence="1">Uncharacterized protein</fullName>
    </submittedName>
</protein>